<reference evidence="2 3" key="1">
    <citation type="submission" date="2020-04" db="EMBL/GenBank/DDBJ databases">
        <title>Perkinsus olseni comparative genomics.</title>
        <authorList>
            <person name="Bogema D.R."/>
        </authorList>
    </citation>
    <scope>NUCLEOTIDE SEQUENCE [LARGE SCALE GENOMIC DNA]</scope>
    <source>
        <strain evidence="2 3">ATCC PRA-207</strain>
    </source>
</reference>
<protein>
    <submittedName>
        <fullName evidence="2">Uncharacterized protein</fullName>
    </submittedName>
</protein>
<evidence type="ECO:0000256" key="1">
    <source>
        <dbReference type="SAM" id="MobiDB-lite"/>
    </source>
</evidence>
<evidence type="ECO:0000313" key="2">
    <source>
        <dbReference type="EMBL" id="KAF4754146.1"/>
    </source>
</evidence>
<dbReference type="Proteomes" id="UP000553632">
    <property type="component" value="Unassembled WGS sequence"/>
</dbReference>
<keyword evidence="3" id="KW-1185">Reference proteome</keyword>
<feature type="compositionally biased region" description="Low complexity" evidence="1">
    <location>
        <begin position="13"/>
        <end position="27"/>
    </location>
</feature>
<dbReference type="AlphaFoldDB" id="A0A7J6UAD8"/>
<accession>A0A7J6UAD8</accession>
<sequence>SLSPMASISTSEPAAADAPPRSSSTRAGPTRSEPHTAILLLMGKPHNNQPYQEVCRHALLGVLSGVISVTTAALPGRGGDPSGGAVYATVVTKRDLTEGYKKSLVRALSPYGIQAIVVSVESLRSLFLSQGAAVEVDQACQGRGVAKHRKKGKRGKRGRKG</sequence>
<evidence type="ECO:0000313" key="3">
    <source>
        <dbReference type="Proteomes" id="UP000553632"/>
    </source>
</evidence>
<organism evidence="2 3">
    <name type="scientific">Perkinsus olseni</name>
    <name type="common">Perkinsus atlanticus</name>
    <dbReference type="NCBI Taxonomy" id="32597"/>
    <lineage>
        <taxon>Eukaryota</taxon>
        <taxon>Sar</taxon>
        <taxon>Alveolata</taxon>
        <taxon>Perkinsozoa</taxon>
        <taxon>Perkinsea</taxon>
        <taxon>Perkinsida</taxon>
        <taxon>Perkinsidae</taxon>
        <taxon>Perkinsus</taxon>
    </lineage>
</organism>
<feature type="region of interest" description="Disordered" evidence="1">
    <location>
        <begin position="1"/>
        <end position="33"/>
    </location>
</feature>
<proteinExistence type="predicted"/>
<comment type="caution">
    <text evidence="2">The sequence shown here is derived from an EMBL/GenBank/DDBJ whole genome shotgun (WGS) entry which is preliminary data.</text>
</comment>
<name>A0A7J6UAD8_PEROL</name>
<feature type="compositionally biased region" description="Polar residues" evidence="1">
    <location>
        <begin position="1"/>
        <end position="12"/>
    </location>
</feature>
<gene>
    <name evidence="2" type="ORF">FOZ63_015111</name>
</gene>
<dbReference type="EMBL" id="JABANO010005062">
    <property type="protein sequence ID" value="KAF4754146.1"/>
    <property type="molecule type" value="Genomic_DNA"/>
</dbReference>
<feature type="non-terminal residue" evidence="2">
    <location>
        <position position="161"/>
    </location>
</feature>
<feature type="non-terminal residue" evidence="2">
    <location>
        <position position="1"/>
    </location>
</feature>